<reference evidence="1 2" key="1">
    <citation type="submission" date="2019-06" db="EMBL/GenBank/DDBJ databases">
        <title>Sequencing the genomes of 1000 actinobacteria strains.</title>
        <authorList>
            <person name="Klenk H.-P."/>
        </authorList>
    </citation>
    <scope>NUCLEOTIDE SEQUENCE [LARGE SCALE GENOMIC DNA]</scope>
    <source>
        <strain evidence="1 2">DSM 45043</strain>
    </source>
</reference>
<dbReference type="InterPro" id="IPR052342">
    <property type="entry name" value="MCH/BMMD"/>
</dbReference>
<organism evidence="1 2">
    <name type="scientific">Actinomadura hallensis</name>
    <dbReference type="NCBI Taxonomy" id="337895"/>
    <lineage>
        <taxon>Bacteria</taxon>
        <taxon>Bacillati</taxon>
        <taxon>Actinomycetota</taxon>
        <taxon>Actinomycetes</taxon>
        <taxon>Streptosporangiales</taxon>
        <taxon>Thermomonosporaceae</taxon>
        <taxon>Actinomadura</taxon>
    </lineage>
</organism>
<accession>A0A543I783</accession>
<dbReference type="Gene3D" id="3.10.129.10">
    <property type="entry name" value="Hotdog Thioesterase"/>
    <property type="match status" value="1"/>
</dbReference>
<dbReference type="GO" id="GO:0016829">
    <property type="term" value="F:lyase activity"/>
    <property type="evidence" value="ECO:0007669"/>
    <property type="project" value="InterPro"/>
</dbReference>
<sequence length="178" mass="20269">MTLKDGWKGRFYEDFQVGDVYRHPLGRTVTEADNTWFTLLTMNTNQMHFNGEYAAKSEFGKPLVVSTLTVAIAVGQSVIDTTQNAFANLGWEDIRMSHPVYAGDTLYSESIVLEKRESSSRPHAGIVTIRTRTLNQHGDEVCSFRRTFYVYKRGAEPLNDLFPEPKKPLTLETEEERA</sequence>
<dbReference type="InterPro" id="IPR048274">
    <property type="entry name" value="MC_hydratase"/>
</dbReference>
<gene>
    <name evidence="1" type="ORF">FHX41_0011</name>
</gene>
<dbReference type="OrthoDB" id="9796589at2"/>
<protein>
    <submittedName>
        <fullName evidence="1">Acyl dehydratase</fullName>
    </submittedName>
</protein>
<dbReference type="AlphaFoldDB" id="A0A543I783"/>
<comment type="caution">
    <text evidence="1">The sequence shown here is derived from an EMBL/GenBank/DDBJ whole genome shotgun (WGS) entry which is preliminary data.</text>
</comment>
<name>A0A543I783_9ACTN</name>
<dbReference type="PANTHER" id="PTHR43664:SF1">
    <property type="entry name" value="BETA-METHYLMALYL-COA DEHYDRATASE"/>
    <property type="match status" value="1"/>
</dbReference>
<dbReference type="PANTHER" id="PTHR43664">
    <property type="entry name" value="MONOAMINE OXIDASE-RELATED"/>
    <property type="match status" value="1"/>
</dbReference>
<proteinExistence type="predicted"/>
<dbReference type="InterPro" id="IPR029069">
    <property type="entry name" value="HotDog_dom_sf"/>
</dbReference>
<evidence type="ECO:0000313" key="1">
    <source>
        <dbReference type="EMBL" id="TQM66438.1"/>
    </source>
</evidence>
<dbReference type="SUPFAM" id="SSF54637">
    <property type="entry name" value="Thioesterase/thiol ester dehydrase-isomerase"/>
    <property type="match status" value="1"/>
</dbReference>
<dbReference type="CDD" id="cd03451">
    <property type="entry name" value="FkbR2"/>
    <property type="match status" value="1"/>
</dbReference>
<evidence type="ECO:0000313" key="2">
    <source>
        <dbReference type="Proteomes" id="UP000316706"/>
    </source>
</evidence>
<dbReference type="Proteomes" id="UP000316706">
    <property type="component" value="Unassembled WGS sequence"/>
</dbReference>
<dbReference type="Pfam" id="PF19315">
    <property type="entry name" value="MC_hydratase"/>
    <property type="match status" value="1"/>
</dbReference>
<dbReference type="RefSeq" id="WP_141965492.1">
    <property type="nucleotide sequence ID" value="NZ_VFPO01000001.1"/>
</dbReference>
<dbReference type="EMBL" id="VFPO01000001">
    <property type="protein sequence ID" value="TQM66438.1"/>
    <property type="molecule type" value="Genomic_DNA"/>
</dbReference>
<keyword evidence="2" id="KW-1185">Reference proteome</keyword>